<name>A0ABU3U942_9FLAO</name>
<evidence type="ECO:0008006" key="3">
    <source>
        <dbReference type="Google" id="ProtNLM"/>
    </source>
</evidence>
<dbReference type="Proteomes" id="UP001268651">
    <property type="component" value="Unassembled WGS sequence"/>
</dbReference>
<organism evidence="1 2">
    <name type="scientific">Gilvirhabdus luticola</name>
    <dbReference type="NCBI Taxonomy" id="3079858"/>
    <lineage>
        <taxon>Bacteria</taxon>
        <taxon>Pseudomonadati</taxon>
        <taxon>Bacteroidota</taxon>
        <taxon>Flavobacteriia</taxon>
        <taxon>Flavobacteriales</taxon>
        <taxon>Flavobacteriaceae</taxon>
        <taxon>Gilvirhabdus</taxon>
    </lineage>
</organism>
<sequence>MQLKKFFSLIVFLVVLVSYGQKKYSVVLPENFNNEKNYPLFIALHGGHGNMKDMQTYWKSPKLYKDFIVVYMEASTLDRPPNRYGWRNIELERKNIKGYYDSLINEYNIDLKEVYIGGFSLGARTSIDLVLNNIIPTKGFILLNIGGGLSEACTEENVKSAKERHVKGVVMVGEIDYKYKQQSLALIALLEAVDFNFKFIENKNTGHTTPSNFESVLDNCLEYIK</sequence>
<evidence type="ECO:0000313" key="1">
    <source>
        <dbReference type="EMBL" id="MDU8886930.1"/>
    </source>
</evidence>
<reference evidence="1 2" key="1">
    <citation type="submission" date="2023-10" db="EMBL/GenBank/DDBJ databases">
        <title>Marimonas sp. nov. isolated from tidal mud flat.</title>
        <authorList>
            <person name="Jaincy N.J."/>
            <person name="Srinivasan S."/>
            <person name="Lee S.-S."/>
        </authorList>
    </citation>
    <scope>NUCLEOTIDE SEQUENCE [LARGE SCALE GENOMIC DNA]</scope>
    <source>
        <strain evidence="1 2">MJ-SS3</strain>
    </source>
</reference>
<protein>
    <recommendedName>
        <fullName evidence="3">Phospholipase/carboxylesterase/thioesterase domain-containing protein</fullName>
    </recommendedName>
</protein>
<dbReference type="SUPFAM" id="SSF53474">
    <property type="entry name" value="alpha/beta-Hydrolases"/>
    <property type="match status" value="1"/>
</dbReference>
<proteinExistence type="predicted"/>
<comment type="caution">
    <text evidence="1">The sequence shown here is derived from an EMBL/GenBank/DDBJ whole genome shotgun (WGS) entry which is preliminary data.</text>
</comment>
<dbReference type="Gene3D" id="3.40.50.1820">
    <property type="entry name" value="alpha/beta hydrolase"/>
    <property type="match status" value="1"/>
</dbReference>
<evidence type="ECO:0000313" key="2">
    <source>
        <dbReference type="Proteomes" id="UP001268651"/>
    </source>
</evidence>
<gene>
    <name evidence="1" type="ORF">RXV94_12220</name>
</gene>
<accession>A0ABU3U942</accession>
<dbReference type="EMBL" id="JAWHTF010000007">
    <property type="protein sequence ID" value="MDU8886930.1"/>
    <property type="molecule type" value="Genomic_DNA"/>
</dbReference>
<dbReference type="InterPro" id="IPR029058">
    <property type="entry name" value="AB_hydrolase_fold"/>
</dbReference>
<dbReference type="RefSeq" id="WP_316663027.1">
    <property type="nucleotide sequence ID" value="NZ_JAWHTF010000007.1"/>
</dbReference>
<keyword evidence="2" id="KW-1185">Reference proteome</keyword>